<keyword evidence="2" id="KW-1185">Reference proteome</keyword>
<dbReference type="EMBL" id="FNQC01000011">
    <property type="protein sequence ID" value="SDZ35383.1"/>
    <property type="molecule type" value="Genomic_DNA"/>
</dbReference>
<evidence type="ECO:0000313" key="2">
    <source>
        <dbReference type="Proteomes" id="UP000199663"/>
    </source>
</evidence>
<sequence length="112" mass="12430">MQIINNKLIFNIKRSESIDTIISLGTVGEFKISDFDVIKSDVKALNNIDGNIIYSPVLILNGEELSFSIPSSITEKLPNKSYFDIKGNIGDTTIILLEGEINISNNVTKVWI</sequence>
<gene>
    <name evidence="1" type="ORF">SAMN05444412_11140</name>
</gene>
<reference evidence="1 2" key="1">
    <citation type="submission" date="2016-10" db="EMBL/GenBank/DDBJ databases">
        <authorList>
            <person name="Varghese N."/>
            <person name="Submissions S."/>
        </authorList>
    </citation>
    <scope>NUCLEOTIDE SEQUENCE [LARGE SCALE GENOMIC DNA]</scope>
    <source>
        <strain evidence="1 2">DSM 17997</strain>
    </source>
</reference>
<dbReference type="Proteomes" id="UP000199663">
    <property type="component" value="Unassembled WGS sequence"/>
</dbReference>
<dbReference type="RefSeq" id="WP_019598746.1">
    <property type="nucleotide sequence ID" value="NZ_FNQC01000011.1"/>
</dbReference>
<proteinExistence type="predicted"/>
<evidence type="ECO:0000313" key="1">
    <source>
        <dbReference type="EMBL" id="SDZ35383.1"/>
    </source>
</evidence>
<accession>A0A1H3SBA0</accession>
<organism evidence="1 2">
    <name type="scientific">Rhodonellum ikkaensis</name>
    <dbReference type="NCBI Taxonomy" id="336829"/>
    <lineage>
        <taxon>Bacteria</taxon>
        <taxon>Pseudomonadati</taxon>
        <taxon>Bacteroidota</taxon>
        <taxon>Cytophagia</taxon>
        <taxon>Cytophagales</taxon>
        <taxon>Cytophagaceae</taxon>
        <taxon>Rhodonellum</taxon>
    </lineage>
</organism>
<name>A0A1H3SBA0_9BACT</name>
<comment type="caution">
    <text evidence="1">The sequence shown here is derived from an EMBL/GenBank/DDBJ whole genome shotgun (WGS) entry which is preliminary data.</text>
</comment>
<protein>
    <submittedName>
        <fullName evidence="1">Uncharacterized protein</fullName>
    </submittedName>
</protein>